<keyword evidence="2" id="KW-0040">ANK repeat</keyword>
<accession>A0ABR0JUF3</accession>
<gene>
    <name evidence="3" type="ORF">LTR24_010281</name>
</gene>
<evidence type="ECO:0008006" key="5">
    <source>
        <dbReference type="Google" id="ProtNLM"/>
    </source>
</evidence>
<protein>
    <recommendedName>
        <fullName evidence="5">Ankyrin</fullName>
    </recommendedName>
</protein>
<dbReference type="InterPro" id="IPR036770">
    <property type="entry name" value="Ankyrin_rpt-contain_sf"/>
</dbReference>
<dbReference type="SMART" id="SM00248">
    <property type="entry name" value="ANK"/>
    <property type="match status" value="3"/>
</dbReference>
<dbReference type="Gene3D" id="1.25.40.20">
    <property type="entry name" value="Ankyrin repeat-containing domain"/>
    <property type="match status" value="1"/>
</dbReference>
<sequence length="257" mass="28435">MASNFDKARIMASSLVYLALPTGADPNIPTPITNDYPVVLALAQDRPDVLSILLSKYFKHLHPSPSPNGTITTTDIVNPTSADAPGLNWTGSRPNRLAGNTHLPRDTLTYLMAAVLKGSTGCVKALLGADADVNIRAHGYRTVLHFIASAQTNNYVEMTWVIARRGADVFADEGVQYFTPLHMAVYRKDTRLLEALLSSMVFRAEYGHRKRDTRVYGCGMSPLDLAKRMGWHRGVEVFTKAWESVRVGNERVYREDG</sequence>
<evidence type="ECO:0000256" key="1">
    <source>
        <dbReference type="ARBA" id="ARBA00022737"/>
    </source>
</evidence>
<comment type="caution">
    <text evidence="3">The sequence shown here is derived from an EMBL/GenBank/DDBJ whole genome shotgun (WGS) entry which is preliminary data.</text>
</comment>
<dbReference type="Proteomes" id="UP001345013">
    <property type="component" value="Unassembled WGS sequence"/>
</dbReference>
<dbReference type="PANTHER" id="PTHR24203">
    <property type="entry name" value="ANKYRIN REPEAT FAMILY PROTEIN"/>
    <property type="match status" value="1"/>
</dbReference>
<evidence type="ECO:0000256" key="2">
    <source>
        <dbReference type="ARBA" id="ARBA00023043"/>
    </source>
</evidence>
<reference evidence="3 4" key="1">
    <citation type="submission" date="2023-08" db="EMBL/GenBank/DDBJ databases">
        <title>Black Yeasts Isolated from many extreme environments.</title>
        <authorList>
            <person name="Coleine C."/>
            <person name="Stajich J.E."/>
            <person name="Selbmann L."/>
        </authorList>
    </citation>
    <scope>NUCLEOTIDE SEQUENCE [LARGE SCALE GENOMIC DNA]</scope>
    <source>
        <strain evidence="3 4">CCFEE 5885</strain>
    </source>
</reference>
<dbReference type="InterPro" id="IPR002110">
    <property type="entry name" value="Ankyrin_rpt"/>
</dbReference>
<dbReference type="PANTHER" id="PTHR24203:SF45">
    <property type="entry name" value="ANKYRIN REPEAT DOMAIN 6"/>
    <property type="match status" value="1"/>
</dbReference>
<dbReference type="SUPFAM" id="SSF48403">
    <property type="entry name" value="Ankyrin repeat"/>
    <property type="match status" value="1"/>
</dbReference>
<name>A0ABR0JUF3_9EURO</name>
<proteinExistence type="predicted"/>
<keyword evidence="1" id="KW-0677">Repeat</keyword>
<keyword evidence="4" id="KW-1185">Reference proteome</keyword>
<dbReference type="Pfam" id="PF12796">
    <property type="entry name" value="Ank_2"/>
    <property type="match status" value="1"/>
</dbReference>
<dbReference type="EMBL" id="JAVRRG010000297">
    <property type="protein sequence ID" value="KAK5073402.1"/>
    <property type="molecule type" value="Genomic_DNA"/>
</dbReference>
<evidence type="ECO:0000313" key="4">
    <source>
        <dbReference type="Proteomes" id="UP001345013"/>
    </source>
</evidence>
<organism evidence="3 4">
    <name type="scientific">Lithohypha guttulata</name>
    <dbReference type="NCBI Taxonomy" id="1690604"/>
    <lineage>
        <taxon>Eukaryota</taxon>
        <taxon>Fungi</taxon>
        <taxon>Dikarya</taxon>
        <taxon>Ascomycota</taxon>
        <taxon>Pezizomycotina</taxon>
        <taxon>Eurotiomycetes</taxon>
        <taxon>Chaetothyriomycetidae</taxon>
        <taxon>Chaetothyriales</taxon>
        <taxon>Trichomeriaceae</taxon>
        <taxon>Lithohypha</taxon>
    </lineage>
</organism>
<evidence type="ECO:0000313" key="3">
    <source>
        <dbReference type="EMBL" id="KAK5073402.1"/>
    </source>
</evidence>